<gene>
    <name evidence="2" type="primary">LOC108081370</name>
</gene>
<proteinExistence type="predicted"/>
<name>A0A6P4ISV2_DROKI</name>
<dbReference type="OrthoDB" id="7998494at2759"/>
<dbReference type="GeneID" id="108081370"/>
<organism evidence="1 2">
    <name type="scientific">Drosophila kikkawai</name>
    <name type="common">Fruit fly</name>
    <dbReference type="NCBI Taxonomy" id="30033"/>
    <lineage>
        <taxon>Eukaryota</taxon>
        <taxon>Metazoa</taxon>
        <taxon>Ecdysozoa</taxon>
        <taxon>Arthropoda</taxon>
        <taxon>Hexapoda</taxon>
        <taxon>Insecta</taxon>
        <taxon>Pterygota</taxon>
        <taxon>Neoptera</taxon>
        <taxon>Endopterygota</taxon>
        <taxon>Diptera</taxon>
        <taxon>Brachycera</taxon>
        <taxon>Muscomorpha</taxon>
        <taxon>Ephydroidea</taxon>
        <taxon>Drosophilidae</taxon>
        <taxon>Drosophila</taxon>
        <taxon>Sophophora</taxon>
    </lineage>
</organism>
<reference evidence="1" key="1">
    <citation type="submission" date="2025-05" db="UniProtKB">
        <authorList>
            <consortium name="RefSeq"/>
        </authorList>
    </citation>
    <scope>NUCLEOTIDE SEQUENCE [LARGE SCALE GENOMIC DNA]</scope>
    <source>
        <strain evidence="1">14028-0561.14</strain>
    </source>
</reference>
<evidence type="ECO:0000313" key="2">
    <source>
        <dbReference type="RefSeq" id="XP_017032012.1"/>
    </source>
</evidence>
<sequence>MDQAANSKKLLMFRTPNEEAQHNQIFIFNSPIDYKDQQLIVYQKPGMLNGEEPGPGPGYGYCVVYKRDHYVINNPPNFQSPTKRSFLNECIRQLYLMNGMCHKMYWCSTSAMALSTPTEVWHQVNSCLQPERLSAKTESLKRVKRQLFREERGDRKNPRPLKGKMWGTQVFYFKSMREKLGRRHVRRGYLKFARQTALQAMICENLQREMICTPAVCRTVISAAEGIFNVNAGVIGDICSYHDNAARHQPAVEGRLTAGEARLRNNQACRLTQRAKRLEAMFIHEQVRRAVQNHQLILEESVRSIFYAKELFRLIEDHEEFVYTDNKILGKS</sequence>
<accession>A0A6P4ISV2</accession>
<keyword evidence="1" id="KW-1185">Reference proteome</keyword>
<dbReference type="AlphaFoldDB" id="A0A6P4ISV2"/>
<reference evidence="2" key="2">
    <citation type="submission" date="2025-08" db="UniProtKB">
        <authorList>
            <consortium name="RefSeq"/>
        </authorList>
    </citation>
    <scope>IDENTIFICATION</scope>
    <source>
        <strain evidence="2">14028-0561.14</strain>
        <tissue evidence="2">Whole fly</tissue>
    </source>
</reference>
<protein>
    <submittedName>
        <fullName evidence="2">Uncharacterized protein</fullName>
    </submittedName>
</protein>
<dbReference type="Proteomes" id="UP001652661">
    <property type="component" value="Chromosome 2L"/>
</dbReference>
<dbReference type="OMA" id="ECIRQLY"/>
<dbReference type="RefSeq" id="XP_017032012.1">
    <property type="nucleotide sequence ID" value="XM_017176523.3"/>
</dbReference>
<evidence type="ECO:0000313" key="1">
    <source>
        <dbReference type="Proteomes" id="UP001652661"/>
    </source>
</evidence>